<feature type="binding site" evidence="5">
    <location>
        <begin position="109"/>
        <end position="111"/>
    </location>
    <ligand>
        <name>substrate</name>
    </ligand>
</feature>
<dbReference type="Pfam" id="PF00692">
    <property type="entry name" value="dUTPase"/>
    <property type="match status" value="1"/>
</dbReference>
<proteinExistence type="inferred from homology"/>
<evidence type="ECO:0000256" key="6">
    <source>
        <dbReference type="SAM" id="MobiDB-lite"/>
    </source>
</evidence>
<dbReference type="Proteomes" id="UP000002648">
    <property type="component" value="Unassembled WGS sequence"/>
</dbReference>
<reference evidence="8 9" key="1">
    <citation type="submission" date="2012-03" db="EMBL/GenBank/DDBJ databases">
        <title>The Genome Sequence of Bartonella taylorii 8TBB.</title>
        <authorList>
            <consortium name="The Broad Institute Genome Sequencing Platform"/>
            <consortium name="The Broad Institute Genome Sequencing Center for Infectious Disease"/>
            <person name="Feldgarden M."/>
            <person name="Kirby J."/>
            <person name="Kosoy M."/>
            <person name="Birtles R."/>
            <person name="Probert W.S."/>
            <person name="Chiaraviglio L."/>
            <person name="Young S.K."/>
            <person name="Zeng Q."/>
            <person name="Gargeya S."/>
            <person name="Fitzgerald M."/>
            <person name="Haas B."/>
            <person name="Abouelleil A."/>
            <person name="Alvarado L."/>
            <person name="Arachchi H.M."/>
            <person name="Berlin A."/>
            <person name="Chapman S.B."/>
            <person name="Gearin G."/>
            <person name="Goldberg J."/>
            <person name="Griggs A."/>
            <person name="Gujja S."/>
            <person name="Hansen M."/>
            <person name="Heiman D."/>
            <person name="Howarth C."/>
            <person name="Larimer J."/>
            <person name="Lui A."/>
            <person name="MacDonald P.J.P."/>
            <person name="McCowen C."/>
            <person name="Montmayeur A."/>
            <person name="Murphy C."/>
            <person name="Neiman D."/>
            <person name="Pearson M."/>
            <person name="Priest M."/>
            <person name="Roberts A."/>
            <person name="Saif S."/>
            <person name="Shea T."/>
            <person name="Sisk P."/>
            <person name="Stolte C."/>
            <person name="Sykes S."/>
            <person name="Wortman J."/>
            <person name="Nusbaum C."/>
            <person name="Birren B."/>
        </authorList>
    </citation>
    <scope>NUCLEOTIDE SEQUENCE [LARGE SCALE GENOMIC DNA]</scope>
    <source>
        <strain evidence="8 9">8TBB</strain>
    </source>
</reference>
<dbReference type="InterPro" id="IPR008181">
    <property type="entry name" value="dUTPase"/>
</dbReference>
<feature type="region of interest" description="Disordered" evidence="6">
    <location>
        <begin position="155"/>
        <end position="180"/>
    </location>
</feature>
<evidence type="ECO:0000256" key="3">
    <source>
        <dbReference type="ARBA" id="ARBA00023080"/>
    </source>
</evidence>
<dbReference type="CDD" id="cd07557">
    <property type="entry name" value="trimeric_dUTPase"/>
    <property type="match status" value="1"/>
</dbReference>
<comment type="caution">
    <text evidence="5">Lacks conserved residue(s) required for the propagation of feature annotation.</text>
</comment>
<evidence type="ECO:0000313" key="9">
    <source>
        <dbReference type="Proteomes" id="UP000002648"/>
    </source>
</evidence>
<comment type="similarity">
    <text evidence="1 5">Belongs to the dUTPase family.</text>
</comment>
<organism evidence="8 9">
    <name type="scientific">Bartonella taylorii 8TBB</name>
    <dbReference type="NCBI Taxonomy" id="1094560"/>
    <lineage>
        <taxon>Bacteria</taxon>
        <taxon>Pseudomonadati</taxon>
        <taxon>Pseudomonadota</taxon>
        <taxon>Alphaproteobacteria</taxon>
        <taxon>Hyphomicrobiales</taxon>
        <taxon>Bartonellaceae</taxon>
        <taxon>Bartonella</taxon>
    </lineage>
</organism>
<evidence type="ECO:0000259" key="7">
    <source>
        <dbReference type="Pfam" id="PF00692"/>
    </source>
</evidence>
<comment type="function">
    <text evidence="5">This enzyme is involved in nucleotide metabolism: it produces dUMP, the immediate precursor of thymidine nucleotides and it decreases the intracellular concentration of dUTP so that uracil cannot be incorporated into DNA.</text>
</comment>
<keyword evidence="5" id="KW-0479">Metal-binding</keyword>
<evidence type="ECO:0000313" key="8">
    <source>
        <dbReference type="EMBL" id="EJF97819.1"/>
    </source>
</evidence>
<dbReference type="RefSeq" id="WP_004857686.1">
    <property type="nucleotide sequence ID" value="NZ_JH725050.1"/>
</dbReference>
<dbReference type="GO" id="GO:0006226">
    <property type="term" value="P:dUMP biosynthetic process"/>
    <property type="evidence" value="ECO:0007669"/>
    <property type="project" value="UniProtKB-UniRule"/>
</dbReference>
<protein>
    <recommendedName>
        <fullName evidence="5">Deoxyuridine 5'-triphosphate nucleotidohydrolase</fullName>
        <shortName evidence="5">dUTPase</shortName>
        <ecNumber evidence="5">3.6.1.23</ecNumber>
    </recommendedName>
    <alternativeName>
        <fullName evidence="5">dUTP pyrophosphatase</fullName>
    </alternativeName>
</protein>
<keyword evidence="9" id="KW-1185">Reference proteome</keyword>
<dbReference type="HAMAP" id="MF_00116">
    <property type="entry name" value="dUTPase_bact"/>
    <property type="match status" value="1"/>
</dbReference>
<name>A0A9P2S133_BARTA</name>
<accession>A0A9P2S133</accession>
<dbReference type="SUPFAM" id="SSF51283">
    <property type="entry name" value="dUTPase-like"/>
    <property type="match status" value="1"/>
</dbReference>
<feature type="binding site" evidence="5">
    <location>
        <begin position="92"/>
        <end position="94"/>
    </location>
    <ligand>
        <name>substrate</name>
    </ligand>
</feature>
<feature type="compositionally biased region" description="Gly residues" evidence="6">
    <location>
        <begin position="169"/>
        <end position="180"/>
    </location>
</feature>
<dbReference type="InterPro" id="IPR033704">
    <property type="entry name" value="dUTPase_trimeric"/>
</dbReference>
<feature type="compositionally biased region" description="Low complexity" evidence="6">
    <location>
        <begin position="8"/>
        <end position="19"/>
    </location>
</feature>
<evidence type="ECO:0000256" key="4">
    <source>
        <dbReference type="ARBA" id="ARBA00047686"/>
    </source>
</evidence>
<dbReference type="OrthoDB" id="9809956at2"/>
<dbReference type="NCBIfam" id="TIGR00576">
    <property type="entry name" value="dut"/>
    <property type="match status" value="1"/>
</dbReference>
<keyword evidence="5" id="KW-0460">Magnesium</keyword>
<dbReference type="PANTHER" id="PTHR11241">
    <property type="entry name" value="DEOXYURIDINE 5'-TRIPHOSPHATE NUCLEOTIDOHYDROLASE"/>
    <property type="match status" value="1"/>
</dbReference>
<comment type="caution">
    <text evidence="8">The sequence shown here is derived from an EMBL/GenBank/DDBJ whole genome shotgun (WGS) entry which is preliminary data.</text>
</comment>
<evidence type="ECO:0000256" key="1">
    <source>
        <dbReference type="ARBA" id="ARBA00006581"/>
    </source>
</evidence>
<dbReference type="NCBIfam" id="NF001862">
    <property type="entry name" value="PRK00601.1"/>
    <property type="match status" value="1"/>
</dbReference>
<comment type="cofactor">
    <cofactor evidence="5">
        <name>Mg(2+)</name>
        <dbReference type="ChEBI" id="CHEBI:18420"/>
    </cofactor>
</comment>
<dbReference type="PANTHER" id="PTHR11241:SF0">
    <property type="entry name" value="DEOXYURIDINE 5'-TRIPHOSPHATE NUCLEOTIDOHYDROLASE"/>
    <property type="match status" value="1"/>
</dbReference>
<comment type="pathway">
    <text evidence="5">Pyrimidine metabolism; dUMP biosynthesis; dUMP from dCTP (dUTP route): step 2/2.</text>
</comment>
<dbReference type="InterPro" id="IPR036157">
    <property type="entry name" value="dUTPase-like_sf"/>
</dbReference>
<evidence type="ECO:0000256" key="2">
    <source>
        <dbReference type="ARBA" id="ARBA00022801"/>
    </source>
</evidence>
<keyword evidence="3 5" id="KW-0546">Nucleotide metabolism</keyword>
<comment type="catalytic activity">
    <reaction evidence="4 5">
        <text>dUTP + H2O = dUMP + diphosphate + H(+)</text>
        <dbReference type="Rhea" id="RHEA:10248"/>
        <dbReference type="ChEBI" id="CHEBI:15377"/>
        <dbReference type="ChEBI" id="CHEBI:15378"/>
        <dbReference type="ChEBI" id="CHEBI:33019"/>
        <dbReference type="ChEBI" id="CHEBI:61555"/>
        <dbReference type="ChEBI" id="CHEBI:246422"/>
        <dbReference type="EC" id="3.6.1.23"/>
    </reaction>
</comment>
<sequence length="180" mass="19136">MPYRHLNSPKSPSSSKTSPHLAQKVTLSIQLLEHGQGLELPHYATVGSAGLDLRAAVGEEETLTLAPGQRALIPTGLIFHLSPGFEAQIRPRSGLALKHGITCLNTPGTIDSDYRGEVKVLLINLGQENFSITRGMRIAQTVIAPVTQVDVYEIEPDQQDSSPSSTGSRGTGGFGSTGHD</sequence>
<keyword evidence="2 5" id="KW-0378">Hydrolase</keyword>
<dbReference type="InterPro" id="IPR029054">
    <property type="entry name" value="dUTPase-like"/>
</dbReference>
<feature type="domain" description="dUTPase-like" evidence="7">
    <location>
        <begin position="39"/>
        <end position="178"/>
    </location>
</feature>
<dbReference type="GO" id="GO:0046081">
    <property type="term" value="P:dUTP catabolic process"/>
    <property type="evidence" value="ECO:0007669"/>
    <property type="project" value="InterPro"/>
</dbReference>
<dbReference type="Gene3D" id="2.70.40.10">
    <property type="match status" value="1"/>
</dbReference>
<dbReference type="AlphaFoldDB" id="A0A9P2S133"/>
<dbReference type="EC" id="3.6.1.23" evidence="5"/>
<feature type="region of interest" description="Disordered" evidence="6">
    <location>
        <begin position="1"/>
        <end position="20"/>
    </location>
</feature>
<evidence type="ECO:0000256" key="5">
    <source>
        <dbReference type="HAMAP-Rule" id="MF_00116"/>
    </source>
</evidence>
<dbReference type="GO" id="GO:0000287">
    <property type="term" value="F:magnesium ion binding"/>
    <property type="evidence" value="ECO:0007669"/>
    <property type="project" value="UniProtKB-UniRule"/>
</dbReference>
<dbReference type="EMBL" id="AIMD01000003">
    <property type="protein sequence ID" value="EJF97819.1"/>
    <property type="molecule type" value="Genomic_DNA"/>
</dbReference>
<feature type="binding site" evidence="5">
    <location>
        <position position="105"/>
    </location>
    <ligand>
        <name>substrate</name>
    </ligand>
</feature>
<dbReference type="GO" id="GO:0004170">
    <property type="term" value="F:dUTP diphosphatase activity"/>
    <property type="evidence" value="ECO:0007669"/>
    <property type="project" value="UniProtKB-UniRule"/>
</dbReference>
<gene>
    <name evidence="5" type="primary">dut</name>
    <name evidence="8" type="ORF">ME9_00085</name>
</gene>